<dbReference type="InterPro" id="IPR051932">
    <property type="entry name" value="Bact_StressResp_Reg"/>
</dbReference>
<dbReference type="AlphaFoldDB" id="A0A941ASX6"/>
<sequence length="281" mass="32501">MDIVFEPSFKLKDFFKENKDHFESTLLCEAVNVRDKINEILKIGNIDLVNNAHHLTVYIINHEDHELKQFAKKEGIAWATHSIELTFKLEWIQAIRRTLWIFIHKYYELLDHYKMNDFFQLEQEINNRVDMFLNTFFLDYSTYKDSLIHAQKKLVENLSVPIIPINNTISILPLIGAIDPSRICIIKEKVLTEVSNLRIHTLIIDLSGVASMKQDITAELLKLIDGISMMGCFTVITGLRKEVVKEMVESGITFDPDTKKLGTLQQALDQYLLQKKSAAFA</sequence>
<dbReference type="InterPro" id="IPR036513">
    <property type="entry name" value="STAS_dom_sf"/>
</dbReference>
<dbReference type="PROSITE" id="PS50801">
    <property type="entry name" value="STAS"/>
    <property type="match status" value="1"/>
</dbReference>
<gene>
    <name evidence="3" type="ORF">J7W16_03595</name>
</gene>
<name>A0A941ASX6_9BACI</name>
<evidence type="ECO:0000313" key="4">
    <source>
        <dbReference type="Proteomes" id="UP000678228"/>
    </source>
</evidence>
<dbReference type="Pfam" id="PF01740">
    <property type="entry name" value="STAS"/>
    <property type="match status" value="1"/>
</dbReference>
<dbReference type="PANTHER" id="PTHR33745">
    <property type="entry name" value="RSBT ANTAGONIST PROTEIN RSBS-RELATED"/>
    <property type="match status" value="1"/>
</dbReference>
<dbReference type="Gene3D" id="3.30.750.24">
    <property type="entry name" value="STAS domain"/>
    <property type="match status" value="1"/>
</dbReference>
<evidence type="ECO:0000259" key="2">
    <source>
        <dbReference type="PROSITE" id="PS50801"/>
    </source>
</evidence>
<reference evidence="3" key="1">
    <citation type="submission" date="2021-03" db="EMBL/GenBank/DDBJ databases">
        <title>Bacillus suaedae sp. nov., isolated from Suaeda aralocaspica.</title>
        <authorList>
            <person name="Lei R.F.R."/>
        </authorList>
    </citation>
    <scope>NUCLEOTIDE SEQUENCE</scope>
    <source>
        <strain evidence="3">YZJH907-2</strain>
    </source>
</reference>
<dbReference type="RefSeq" id="WP_210595812.1">
    <property type="nucleotide sequence ID" value="NZ_JAGKSQ010000001.1"/>
</dbReference>
<feature type="domain" description="STAS" evidence="2">
    <location>
        <begin position="159"/>
        <end position="271"/>
    </location>
</feature>
<dbReference type="EMBL" id="JAGKSQ010000001">
    <property type="protein sequence ID" value="MBP3950204.1"/>
    <property type="molecule type" value="Genomic_DNA"/>
</dbReference>
<dbReference type="SUPFAM" id="SSF52091">
    <property type="entry name" value="SpoIIaa-like"/>
    <property type="match status" value="1"/>
</dbReference>
<proteinExistence type="predicted"/>
<dbReference type="Proteomes" id="UP000678228">
    <property type="component" value="Unassembled WGS sequence"/>
</dbReference>
<organism evidence="3 4">
    <name type="scientific">Halalkalibacter suaedae</name>
    <dbReference type="NCBI Taxonomy" id="2822140"/>
    <lineage>
        <taxon>Bacteria</taxon>
        <taxon>Bacillati</taxon>
        <taxon>Bacillota</taxon>
        <taxon>Bacilli</taxon>
        <taxon>Bacillales</taxon>
        <taxon>Bacillaceae</taxon>
        <taxon>Halalkalibacter</taxon>
    </lineage>
</organism>
<accession>A0A941ASX6</accession>
<dbReference type="PANTHER" id="PTHR33745:SF3">
    <property type="entry name" value="RSBT CO-ANTAGONIST PROTEIN RSBRC"/>
    <property type="match status" value="1"/>
</dbReference>
<dbReference type="CDD" id="cd07041">
    <property type="entry name" value="STAS_RsbR_RsbS_like"/>
    <property type="match status" value="1"/>
</dbReference>
<keyword evidence="1" id="KW-0597">Phosphoprotein</keyword>
<evidence type="ECO:0000256" key="1">
    <source>
        <dbReference type="ARBA" id="ARBA00022553"/>
    </source>
</evidence>
<protein>
    <submittedName>
        <fullName evidence="3">STAS domain-containing protein</fullName>
    </submittedName>
</protein>
<dbReference type="InterPro" id="IPR002645">
    <property type="entry name" value="STAS_dom"/>
</dbReference>
<evidence type="ECO:0000313" key="3">
    <source>
        <dbReference type="EMBL" id="MBP3950204.1"/>
    </source>
</evidence>
<comment type="caution">
    <text evidence="3">The sequence shown here is derived from an EMBL/GenBank/DDBJ whole genome shotgun (WGS) entry which is preliminary data.</text>
</comment>
<keyword evidence="4" id="KW-1185">Reference proteome</keyword>